<dbReference type="PANTHER" id="PTHR11085">
    <property type="entry name" value="NAD-DEPENDENT PROTEIN DEACYLASE SIRTUIN-5, MITOCHONDRIAL-RELATED"/>
    <property type="match status" value="1"/>
</dbReference>
<keyword evidence="4" id="KW-0479">Metal-binding</keyword>
<feature type="domain" description="Deacetylase sirtuin-type" evidence="6">
    <location>
        <begin position="4"/>
        <end position="397"/>
    </location>
</feature>
<dbReference type="InterPro" id="IPR003000">
    <property type="entry name" value="Sirtuin"/>
</dbReference>
<evidence type="ECO:0000256" key="4">
    <source>
        <dbReference type="PROSITE-ProRule" id="PRU00236"/>
    </source>
</evidence>
<dbReference type="InterPro" id="IPR050134">
    <property type="entry name" value="NAD-dep_sirtuin_deacylases"/>
</dbReference>
<dbReference type="EC" id="4.4.1.36" evidence="7"/>
<protein>
    <submittedName>
        <fullName evidence="7">NAD-dependent deacetylase hst3</fullName>
        <ecNumber evidence="7">4.4.1.36</ecNumber>
    </submittedName>
</protein>
<dbReference type="InterPro" id="IPR026590">
    <property type="entry name" value="Ssirtuin_cat_dom"/>
</dbReference>
<comment type="similarity">
    <text evidence="1">Belongs to the sirtuin family. Class I subfamily.</text>
</comment>
<dbReference type="PANTHER" id="PTHR11085:SF8">
    <property type="entry name" value="NAD-DEPENDENT HISTONE DEACETYLASE HST3"/>
    <property type="match status" value="1"/>
</dbReference>
<evidence type="ECO:0000256" key="2">
    <source>
        <dbReference type="ARBA" id="ARBA00022679"/>
    </source>
</evidence>
<feature type="region of interest" description="Disordered" evidence="5">
    <location>
        <begin position="415"/>
        <end position="441"/>
    </location>
</feature>
<feature type="compositionally biased region" description="Polar residues" evidence="5">
    <location>
        <begin position="474"/>
        <end position="484"/>
    </location>
</feature>
<comment type="caution">
    <text evidence="7">The sequence shown here is derived from an EMBL/GenBank/DDBJ whole genome shotgun (WGS) entry which is preliminary data.</text>
</comment>
<name>A0AA43QVC2_9LECA</name>
<evidence type="ECO:0000256" key="1">
    <source>
        <dbReference type="ARBA" id="ARBA00006924"/>
    </source>
</evidence>
<feature type="region of interest" description="Disordered" evidence="5">
    <location>
        <begin position="472"/>
        <end position="525"/>
    </location>
</feature>
<dbReference type="InterPro" id="IPR029035">
    <property type="entry name" value="DHS-like_NAD/FAD-binding_dom"/>
</dbReference>
<evidence type="ECO:0000259" key="6">
    <source>
        <dbReference type="PROSITE" id="PS50305"/>
    </source>
</evidence>
<dbReference type="GO" id="GO:0046872">
    <property type="term" value="F:metal ion binding"/>
    <property type="evidence" value="ECO:0007669"/>
    <property type="project" value="UniProtKB-KW"/>
</dbReference>
<feature type="compositionally biased region" description="Low complexity" evidence="5">
    <location>
        <begin position="486"/>
        <end position="503"/>
    </location>
</feature>
<dbReference type="AlphaFoldDB" id="A0AA43QVC2"/>
<feature type="binding site" evidence="4">
    <location>
        <position position="238"/>
    </location>
    <ligand>
        <name>Zn(2+)</name>
        <dbReference type="ChEBI" id="CHEBI:29105"/>
    </ligand>
</feature>
<keyword evidence="4" id="KW-0862">Zinc</keyword>
<feature type="binding site" evidence="4">
    <location>
        <position position="263"/>
    </location>
    <ligand>
        <name>Zn(2+)</name>
        <dbReference type="ChEBI" id="CHEBI:29105"/>
    </ligand>
</feature>
<feature type="binding site" evidence="4">
    <location>
        <position position="260"/>
    </location>
    <ligand>
        <name>Zn(2+)</name>
        <dbReference type="ChEBI" id="CHEBI:29105"/>
    </ligand>
</feature>
<gene>
    <name evidence="7" type="primary">HST3</name>
    <name evidence="7" type="ORF">OHK93_004909</name>
</gene>
<keyword evidence="3" id="KW-0520">NAD</keyword>
<proteinExistence type="inferred from homology"/>
<dbReference type="PROSITE" id="PS50305">
    <property type="entry name" value="SIRTUIN"/>
    <property type="match status" value="1"/>
</dbReference>
<dbReference type="Proteomes" id="UP001161017">
    <property type="component" value="Unassembled WGS sequence"/>
</dbReference>
<organism evidence="7 8">
    <name type="scientific">Ramalina farinacea</name>
    <dbReference type="NCBI Taxonomy" id="258253"/>
    <lineage>
        <taxon>Eukaryota</taxon>
        <taxon>Fungi</taxon>
        <taxon>Dikarya</taxon>
        <taxon>Ascomycota</taxon>
        <taxon>Pezizomycotina</taxon>
        <taxon>Lecanoromycetes</taxon>
        <taxon>OSLEUM clade</taxon>
        <taxon>Lecanoromycetidae</taxon>
        <taxon>Lecanorales</taxon>
        <taxon>Lecanorineae</taxon>
        <taxon>Ramalinaceae</taxon>
        <taxon>Ramalina</taxon>
    </lineage>
</organism>
<evidence type="ECO:0000313" key="7">
    <source>
        <dbReference type="EMBL" id="MDI1493122.1"/>
    </source>
</evidence>
<dbReference type="Pfam" id="PF02146">
    <property type="entry name" value="SIR2"/>
    <property type="match status" value="2"/>
</dbReference>
<dbReference type="GO" id="GO:0017136">
    <property type="term" value="F:histone deacetylase activity, NAD-dependent"/>
    <property type="evidence" value="ECO:0007669"/>
    <property type="project" value="TreeGrafter"/>
</dbReference>
<feature type="active site" description="Proton acceptor" evidence="4">
    <location>
        <position position="227"/>
    </location>
</feature>
<dbReference type="GO" id="GO:0016829">
    <property type="term" value="F:lyase activity"/>
    <property type="evidence" value="ECO:0007669"/>
    <property type="project" value="UniProtKB-KW"/>
</dbReference>
<dbReference type="SUPFAM" id="SSF52467">
    <property type="entry name" value="DHS-like NAD/FAD-binding domain"/>
    <property type="match status" value="1"/>
</dbReference>
<keyword evidence="7" id="KW-0456">Lyase</keyword>
<dbReference type="GO" id="GO:0070403">
    <property type="term" value="F:NAD+ binding"/>
    <property type="evidence" value="ECO:0007669"/>
    <property type="project" value="InterPro"/>
</dbReference>
<evidence type="ECO:0000313" key="8">
    <source>
        <dbReference type="Proteomes" id="UP001161017"/>
    </source>
</evidence>
<feature type="region of interest" description="Disordered" evidence="5">
    <location>
        <begin position="72"/>
        <end position="94"/>
    </location>
</feature>
<sequence>MVITEVNQHSHRELHSIADAIASARKIVVVTGAGISTNCGIPVSTSLCAHKTQTELAQDFRSEQGLYSLIQSQRDKAQPHTAPTRTSPRKHAAPPLLLPTLTKTKAKDPTNTKGKDMFDSMIWKDKTSTSVFYNFIASLRQTIQEDIKKSSATHSFIRTLRDRRRLVRCYTQNIDGLEERQGLSTDISNGKGARSRFSKKAMERPTNLVRSSSATNLDHGCEVVQLHGDLKRLRCTLCQQTLYWDQAHTRPLMAGKAPTCPSCAQVDQSRQDRGKRGTSIGILRPNIVLYGEEHPSAEMIGDIVSYDLATSPDLLLILGTSLHVHGLKTMVREFARSVHSRAKGRGKVVFVNLSKPADSAWKDVIDDWVCMDCDEWVAKVRQCRPDIWQIQESLDLKLTKKVAAKAVTPKISSKCAIPDSDDEENLSGLEQARPPFNSPKPKVVIITPQQTRSPLQECAAQSRMPLTARKLFATTPQKGQSRTIPDSDPFSSLPTPPSSRSSSHGCMVTPSKRRRLADDFDVWED</sequence>
<reference evidence="7" key="1">
    <citation type="journal article" date="2023" name="Genome Biol. Evol.">
        <title>First Whole Genome Sequence and Flow Cytometry Genome Size Data for the Lichen-Forming Fungus Ramalina farinacea (Ascomycota).</title>
        <authorList>
            <person name="Llewellyn T."/>
            <person name="Mian S."/>
            <person name="Hill R."/>
            <person name="Leitch I.J."/>
            <person name="Gaya E."/>
        </authorList>
    </citation>
    <scope>NUCLEOTIDE SEQUENCE</scope>
    <source>
        <strain evidence="7">LIQ254RAFAR</strain>
    </source>
</reference>
<accession>A0AA43QVC2</accession>
<dbReference type="GO" id="GO:0005634">
    <property type="term" value="C:nucleus"/>
    <property type="evidence" value="ECO:0007669"/>
    <property type="project" value="TreeGrafter"/>
</dbReference>
<dbReference type="EMBL" id="JAPUFD010000023">
    <property type="protein sequence ID" value="MDI1493122.1"/>
    <property type="molecule type" value="Genomic_DNA"/>
</dbReference>
<feature type="binding site" evidence="4">
    <location>
        <position position="235"/>
    </location>
    <ligand>
        <name>Zn(2+)</name>
        <dbReference type="ChEBI" id="CHEBI:29105"/>
    </ligand>
</feature>
<evidence type="ECO:0000256" key="3">
    <source>
        <dbReference type="ARBA" id="ARBA00023027"/>
    </source>
</evidence>
<feature type="region of interest" description="Disordered" evidence="5">
    <location>
        <begin position="185"/>
        <end position="209"/>
    </location>
</feature>
<dbReference type="Gene3D" id="3.40.50.1220">
    <property type="entry name" value="TPP-binding domain"/>
    <property type="match status" value="1"/>
</dbReference>
<evidence type="ECO:0000256" key="5">
    <source>
        <dbReference type="SAM" id="MobiDB-lite"/>
    </source>
</evidence>
<keyword evidence="8" id="KW-1185">Reference proteome</keyword>
<keyword evidence="2" id="KW-0808">Transferase</keyword>